<sequence>MHITCGVDTTSTPQQDAFQACPPDGRRIGTSLRAPKGLQLAPTVHWPEETSVHSLGERWKDTSD</sequence>
<organism evidence="2 3">
    <name type="scientific">Hermanssonia centrifuga</name>
    <dbReference type="NCBI Taxonomy" id="98765"/>
    <lineage>
        <taxon>Eukaryota</taxon>
        <taxon>Fungi</taxon>
        <taxon>Dikarya</taxon>
        <taxon>Basidiomycota</taxon>
        <taxon>Agaricomycotina</taxon>
        <taxon>Agaricomycetes</taxon>
        <taxon>Polyporales</taxon>
        <taxon>Meruliaceae</taxon>
        <taxon>Hermanssonia</taxon>
    </lineage>
</organism>
<feature type="region of interest" description="Disordered" evidence="1">
    <location>
        <begin position="1"/>
        <end position="64"/>
    </location>
</feature>
<evidence type="ECO:0000313" key="2">
    <source>
        <dbReference type="EMBL" id="PSR90682.1"/>
    </source>
</evidence>
<dbReference type="EMBL" id="MLYV02000493">
    <property type="protein sequence ID" value="PSR90682.1"/>
    <property type="molecule type" value="Genomic_DNA"/>
</dbReference>
<feature type="compositionally biased region" description="Basic and acidic residues" evidence="1">
    <location>
        <begin position="46"/>
        <end position="64"/>
    </location>
</feature>
<evidence type="ECO:0000313" key="3">
    <source>
        <dbReference type="Proteomes" id="UP000186601"/>
    </source>
</evidence>
<feature type="compositionally biased region" description="Polar residues" evidence="1">
    <location>
        <begin position="7"/>
        <end position="17"/>
    </location>
</feature>
<proteinExistence type="predicted"/>
<protein>
    <submittedName>
        <fullName evidence="2">Uncharacterized protein</fullName>
    </submittedName>
</protein>
<dbReference type="Proteomes" id="UP000186601">
    <property type="component" value="Unassembled WGS sequence"/>
</dbReference>
<dbReference type="AlphaFoldDB" id="A0A2R6PG52"/>
<comment type="caution">
    <text evidence="2">The sequence shown here is derived from an EMBL/GenBank/DDBJ whole genome shotgun (WGS) entry which is preliminary data.</text>
</comment>
<keyword evidence="3" id="KW-1185">Reference proteome</keyword>
<name>A0A2R6PG52_9APHY</name>
<reference evidence="2 3" key="1">
    <citation type="submission" date="2018-02" db="EMBL/GenBank/DDBJ databases">
        <title>Genome sequence of the basidiomycete white-rot fungus Phlebia centrifuga.</title>
        <authorList>
            <person name="Granchi Z."/>
            <person name="Peng M."/>
            <person name="de Vries R.P."/>
            <person name="Hilden K."/>
            <person name="Makela M.R."/>
            <person name="Grigoriev I."/>
            <person name="Riley R."/>
        </authorList>
    </citation>
    <scope>NUCLEOTIDE SEQUENCE [LARGE SCALE GENOMIC DNA]</scope>
    <source>
        <strain evidence="2 3">FBCC195</strain>
    </source>
</reference>
<accession>A0A2R6PG52</accession>
<gene>
    <name evidence="2" type="ORF">PHLCEN_2v4831</name>
</gene>
<evidence type="ECO:0000256" key="1">
    <source>
        <dbReference type="SAM" id="MobiDB-lite"/>
    </source>
</evidence>